<keyword evidence="5 7" id="KW-0472">Membrane</keyword>
<dbReference type="AlphaFoldDB" id="A0A6H0SIW5"/>
<evidence type="ECO:0000256" key="6">
    <source>
        <dbReference type="SAM" id="MobiDB-lite"/>
    </source>
</evidence>
<protein>
    <submittedName>
        <fullName evidence="9">RDD family protein</fullName>
    </submittedName>
</protein>
<evidence type="ECO:0000256" key="2">
    <source>
        <dbReference type="ARBA" id="ARBA00022475"/>
    </source>
</evidence>
<dbReference type="InterPro" id="IPR051791">
    <property type="entry name" value="Pra-immunoreactive"/>
</dbReference>
<dbReference type="EMBL" id="CP032549">
    <property type="protein sequence ID" value="QIV85927.1"/>
    <property type="molecule type" value="Genomic_DNA"/>
</dbReference>
<evidence type="ECO:0000256" key="5">
    <source>
        <dbReference type="ARBA" id="ARBA00023136"/>
    </source>
</evidence>
<accession>A0A6H0SIW5</accession>
<evidence type="ECO:0000256" key="4">
    <source>
        <dbReference type="ARBA" id="ARBA00022989"/>
    </source>
</evidence>
<dbReference type="PANTHER" id="PTHR36115:SF6">
    <property type="entry name" value="PROLINE-RICH ANTIGEN HOMOLOG"/>
    <property type="match status" value="1"/>
</dbReference>
<reference evidence="9 10" key="1">
    <citation type="submission" date="2018-09" db="EMBL/GenBank/DDBJ databases">
        <title>Glutamicibacter mishrai S5-52T (LMG 29155T = KCTC 39846T).</title>
        <authorList>
            <person name="Das S.K."/>
        </authorList>
    </citation>
    <scope>NUCLEOTIDE SEQUENCE [LARGE SCALE GENOMIC DNA]</scope>
    <source>
        <strain evidence="9 10">S5-52</strain>
    </source>
</reference>
<feature type="transmembrane region" description="Helical" evidence="7">
    <location>
        <begin position="67"/>
        <end position="88"/>
    </location>
</feature>
<keyword evidence="3 7" id="KW-0812">Transmembrane</keyword>
<dbReference type="PIRSF" id="PIRSF021697">
    <property type="entry name" value="UCP021697"/>
    <property type="match status" value="1"/>
</dbReference>
<keyword evidence="4 7" id="KW-1133">Transmembrane helix</keyword>
<comment type="subcellular location">
    <subcellularLocation>
        <location evidence="1">Cell membrane</location>
        <topology evidence="1">Multi-pass membrane protein</topology>
    </subcellularLocation>
</comment>
<sequence length="145" mass="16186">MERKDFSSWLEGPPQHNSQEWPGQDLGRPEKGPGSIGRFPRRIGAICIDWGLSMLLSWWLFNLNDLATLLLFCLGQIIGVGFTGHTIGHRTFGLQVQSMDGTAVKPLQGLVRSLLLCLAIPVFITDKDQRGLHDRLPKTILVNIK</sequence>
<keyword evidence="2" id="KW-1003">Cell membrane</keyword>
<dbReference type="GO" id="GO:0005886">
    <property type="term" value="C:plasma membrane"/>
    <property type="evidence" value="ECO:0007669"/>
    <property type="project" value="UniProtKB-SubCell"/>
</dbReference>
<dbReference type="Proteomes" id="UP000502331">
    <property type="component" value="Chromosome"/>
</dbReference>
<evidence type="ECO:0000313" key="9">
    <source>
        <dbReference type="EMBL" id="QIV85927.1"/>
    </source>
</evidence>
<evidence type="ECO:0000313" key="10">
    <source>
        <dbReference type="Proteomes" id="UP000502331"/>
    </source>
</evidence>
<dbReference type="InterPro" id="IPR010432">
    <property type="entry name" value="RDD"/>
</dbReference>
<keyword evidence="10" id="KW-1185">Reference proteome</keyword>
<feature type="transmembrane region" description="Helical" evidence="7">
    <location>
        <begin position="109"/>
        <end position="125"/>
    </location>
</feature>
<feature type="transmembrane region" description="Helical" evidence="7">
    <location>
        <begin position="43"/>
        <end position="61"/>
    </location>
</feature>
<evidence type="ECO:0000256" key="7">
    <source>
        <dbReference type="SAM" id="Phobius"/>
    </source>
</evidence>
<dbReference type="Pfam" id="PF06271">
    <property type="entry name" value="RDD"/>
    <property type="match status" value="1"/>
</dbReference>
<dbReference type="RefSeq" id="WP_022876533.1">
    <property type="nucleotide sequence ID" value="NZ_CP101461.1"/>
</dbReference>
<gene>
    <name evidence="9" type="ORF">D3791_01595</name>
</gene>
<dbReference type="InterPro" id="IPR016795">
    <property type="entry name" value="UCP021697"/>
</dbReference>
<dbReference type="PANTHER" id="PTHR36115">
    <property type="entry name" value="PROLINE-RICH ANTIGEN HOMOLOG-RELATED"/>
    <property type="match status" value="1"/>
</dbReference>
<feature type="region of interest" description="Disordered" evidence="6">
    <location>
        <begin position="1"/>
        <end position="32"/>
    </location>
</feature>
<feature type="domain" description="RDD" evidence="8">
    <location>
        <begin position="65"/>
        <end position="136"/>
    </location>
</feature>
<evidence type="ECO:0000256" key="1">
    <source>
        <dbReference type="ARBA" id="ARBA00004651"/>
    </source>
</evidence>
<evidence type="ECO:0000259" key="8">
    <source>
        <dbReference type="Pfam" id="PF06271"/>
    </source>
</evidence>
<name>A0A6H0SIW5_9MICC</name>
<proteinExistence type="predicted"/>
<evidence type="ECO:0000256" key="3">
    <source>
        <dbReference type="ARBA" id="ARBA00022692"/>
    </source>
</evidence>
<organism evidence="9 10">
    <name type="scientific">Glutamicibacter mishrai</name>
    <dbReference type="NCBI Taxonomy" id="1775880"/>
    <lineage>
        <taxon>Bacteria</taxon>
        <taxon>Bacillati</taxon>
        <taxon>Actinomycetota</taxon>
        <taxon>Actinomycetes</taxon>
        <taxon>Micrococcales</taxon>
        <taxon>Micrococcaceae</taxon>
        <taxon>Glutamicibacter</taxon>
    </lineage>
</organism>